<dbReference type="HOGENOM" id="CLU_358124_0_0_1"/>
<feature type="region of interest" description="Disordered" evidence="1">
    <location>
        <begin position="192"/>
        <end position="214"/>
    </location>
</feature>
<evidence type="ECO:0000313" key="3">
    <source>
        <dbReference type="Proteomes" id="UP000017836"/>
    </source>
</evidence>
<feature type="compositionally biased region" description="Polar residues" evidence="1">
    <location>
        <begin position="621"/>
        <end position="632"/>
    </location>
</feature>
<feature type="non-terminal residue" evidence="2">
    <location>
        <position position="783"/>
    </location>
</feature>
<protein>
    <submittedName>
        <fullName evidence="2">Uncharacterized protein</fullName>
    </submittedName>
</protein>
<accession>U5D7S2</accession>
<dbReference type="AlphaFoldDB" id="U5D7S2"/>
<name>U5D7S2_AMBTC</name>
<keyword evidence="3" id="KW-1185">Reference proteome</keyword>
<dbReference type="Gramene" id="ERN16423">
    <property type="protein sequence ID" value="ERN16423"/>
    <property type="gene ID" value="AMTR_s00052p00157970"/>
</dbReference>
<organism evidence="2 3">
    <name type="scientific">Amborella trichopoda</name>
    <dbReference type="NCBI Taxonomy" id="13333"/>
    <lineage>
        <taxon>Eukaryota</taxon>
        <taxon>Viridiplantae</taxon>
        <taxon>Streptophyta</taxon>
        <taxon>Embryophyta</taxon>
        <taxon>Tracheophyta</taxon>
        <taxon>Spermatophyta</taxon>
        <taxon>Magnoliopsida</taxon>
        <taxon>Amborellales</taxon>
        <taxon>Amborellaceae</taxon>
        <taxon>Amborella</taxon>
    </lineage>
</organism>
<sequence length="783" mass="86886">MWSEDANLGSCYSRYTSGQSEVGILRLVMKFTMRFEDANLGLQMRMPTSDRVIHVIPRGVAIGKQQCETMLHTFMEVWKLGEAWVSVFPVLNLRDSLVIKFIDREKEITQTEIGTLSIVERGNWEDLFELMGGGRIHLKLQFILSDEEIQRVKAMREAALRKREDEISKMGVTIEFRRSTNTCNLAVLEPLGGAEDSRGQTPDQGLENPQQGVNQGKPLIKLVKNSLIYSCHVYADGNGGFPPSTPVYDPTDTDAFKKVDLAEKGHISTVPPSTPVYDPTDTDAFKKVDLAEKGYTSTVKEKIKAFEGGRDSQVPSIKEEEATSLLMEMVGKPRRKAVRKDGVGENKKDKVSKDDLNLRQCLPINDSMVPRKGGEHNAAEGPRATGSCSSIEGGTGKDTRRWTFRRDDVGEMRKAEKNPLLLEERKVLEEETDSRKNFLLDELTMGEEGQETNATEDPIALSSRCSKEETILPNKQEQMNLAANDLHEELISEGHGKSYNTLSTVGDWNRRYNAKQLEDFSAKSVKLMESREEIHHPKLVEAATSCSSLEHVSTALTHGGAGSKGGPPLDNFIGELTVSEDLSFLKETDTNQEQSHMNYNMSVLDEKPSQNTGQVHLDSEFPSNSKTQVSQPKLDSLIVSEKTQDERSSRECENSRVVPFNYNLDLVTSVEASDEIGKLLALTEVEDEIFGSLGDWIITDKLGPKCFTTGSKKLRNLAVVCDETLEVQSAETTCTGKVIGQGSPDPRDIMEKRDSWSVMPLLDVGLRIAAAVACGIILLNSGR</sequence>
<feature type="compositionally biased region" description="Polar residues" evidence="1">
    <location>
        <begin position="199"/>
        <end position="214"/>
    </location>
</feature>
<dbReference type="Proteomes" id="UP000017836">
    <property type="component" value="Unassembled WGS sequence"/>
</dbReference>
<feature type="region of interest" description="Disordered" evidence="1">
    <location>
        <begin position="365"/>
        <end position="402"/>
    </location>
</feature>
<reference evidence="3" key="1">
    <citation type="journal article" date="2013" name="Science">
        <title>The Amborella genome and the evolution of flowering plants.</title>
        <authorList>
            <consortium name="Amborella Genome Project"/>
        </authorList>
    </citation>
    <scope>NUCLEOTIDE SEQUENCE [LARGE SCALE GENOMIC DNA]</scope>
</reference>
<dbReference type="EMBL" id="KI392446">
    <property type="protein sequence ID" value="ERN16423.1"/>
    <property type="molecule type" value="Genomic_DNA"/>
</dbReference>
<evidence type="ECO:0000313" key="2">
    <source>
        <dbReference type="EMBL" id="ERN16423.1"/>
    </source>
</evidence>
<dbReference type="PANTHER" id="PTHR36810">
    <property type="entry name" value="BNACNNG47150D PROTEIN"/>
    <property type="match status" value="1"/>
</dbReference>
<dbReference type="PANTHER" id="PTHR36810:SF1">
    <property type="entry name" value="OS05G0232200 PROTEIN"/>
    <property type="match status" value="1"/>
</dbReference>
<gene>
    <name evidence="2" type="ORF">AMTR_s00052p00157970</name>
</gene>
<evidence type="ECO:0000256" key="1">
    <source>
        <dbReference type="SAM" id="MobiDB-lite"/>
    </source>
</evidence>
<dbReference type="eggNOG" id="ENOG502RZ0K">
    <property type="taxonomic scope" value="Eukaryota"/>
</dbReference>
<feature type="region of interest" description="Disordered" evidence="1">
    <location>
        <begin position="606"/>
        <end position="632"/>
    </location>
</feature>
<proteinExistence type="predicted"/>